<keyword evidence="5 9" id="KW-0028">Amino-acid biosynthesis</keyword>
<feature type="binding site" evidence="9">
    <location>
        <begin position="225"/>
        <end position="226"/>
    </location>
    <ligand>
        <name>substrate</name>
    </ligand>
</feature>
<keyword evidence="12" id="KW-1185">Reference proteome</keyword>
<evidence type="ECO:0000256" key="7">
    <source>
        <dbReference type="ARBA" id="ARBA00023235"/>
    </source>
</evidence>
<dbReference type="Proteomes" id="UP000030528">
    <property type="component" value="Unassembled WGS sequence"/>
</dbReference>
<dbReference type="Pfam" id="PF01678">
    <property type="entry name" value="DAP_epimerase"/>
    <property type="match status" value="2"/>
</dbReference>
<dbReference type="EMBL" id="AVPE01000021">
    <property type="protein sequence ID" value="KGX89619.1"/>
    <property type="molecule type" value="Genomic_DNA"/>
</dbReference>
<dbReference type="OrthoDB" id="9805408at2"/>
<dbReference type="NCBIfam" id="TIGR00652">
    <property type="entry name" value="DapF"/>
    <property type="match status" value="1"/>
</dbReference>
<feature type="binding site" evidence="9">
    <location>
        <begin position="215"/>
        <end position="216"/>
    </location>
    <ligand>
        <name>substrate</name>
    </ligand>
</feature>
<comment type="caution">
    <text evidence="11">The sequence shown here is derived from an EMBL/GenBank/DDBJ whole genome shotgun (WGS) entry which is preliminary data.</text>
</comment>
<feature type="binding site" evidence="9">
    <location>
        <position position="197"/>
    </location>
    <ligand>
        <name>substrate</name>
    </ligand>
</feature>
<evidence type="ECO:0000256" key="4">
    <source>
        <dbReference type="ARBA" id="ARBA00022490"/>
    </source>
</evidence>
<comment type="subunit">
    <text evidence="9">Homodimer.</text>
</comment>
<feature type="binding site" evidence="9">
    <location>
        <position position="66"/>
    </location>
    <ligand>
        <name>substrate</name>
    </ligand>
</feature>
<evidence type="ECO:0000256" key="3">
    <source>
        <dbReference type="ARBA" id="ARBA00013080"/>
    </source>
</evidence>
<evidence type="ECO:0000313" key="11">
    <source>
        <dbReference type="EMBL" id="KGX89619.1"/>
    </source>
</evidence>
<evidence type="ECO:0000256" key="8">
    <source>
        <dbReference type="ARBA" id="ARBA00051712"/>
    </source>
</evidence>
<dbReference type="EC" id="5.1.1.7" evidence="3 9"/>
<proteinExistence type="inferred from homology"/>
<dbReference type="InterPro" id="IPR001653">
    <property type="entry name" value="DAP_epimerase_DapF"/>
</dbReference>
<feature type="active site" description="Proton donor" evidence="9">
    <location>
        <position position="75"/>
    </location>
</feature>
<comment type="subcellular location">
    <subcellularLocation>
        <location evidence="9">Cytoplasm</location>
    </subcellularLocation>
</comment>
<feature type="binding site" evidence="9">
    <location>
        <begin position="76"/>
        <end position="77"/>
    </location>
    <ligand>
        <name>substrate</name>
    </ligand>
</feature>
<feature type="active site" evidence="10">
    <location>
        <position position="75"/>
    </location>
</feature>
<dbReference type="GO" id="GO:0009089">
    <property type="term" value="P:lysine biosynthetic process via diaminopimelate"/>
    <property type="evidence" value="ECO:0007669"/>
    <property type="project" value="UniProtKB-UniRule"/>
</dbReference>
<feature type="binding site" evidence="9">
    <location>
        <position position="13"/>
    </location>
    <ligand>
        <name>substrate</name>
    </ligand>
</feature>
<evidence type="ECO:0000256" key="6">
    <source>
        <dbReference type="ARBA" id="ARBA00023154"/>
    </source>
</evidence>
<feature type="site" description="Could be important to modulate the pK values of the two catalytic cysteine residues" evidence="9">
    <location>
        <position position="166"/>
    </location>
</feature>
<feature type="site" description="Could be important to modulate the pK values of the two catalytic cysteine residues" evidence="9">
    <location>
        <position position="215"/>
    </location>
</feature>
<dbReference type="SUPFAM" id="SSF54506">
    <property type="entry name" value="Diaminopimelate epimerase-like"/>
    <property type="match status" value="1"/>
</dbReference>
<protein>
    <recommendedName>
        <fullName evidence="3 9">Diaminopimelate epimerase</fullName>
        <shortName evidence="9">DAP epimerase</shortName>
        <ecNumber evidence="3 9">5.1.1.7</ecNumber>
    </recommendedName>
    <alternativeName>
        <fullName evidence="9">PLP-independent amino acid racemase</fullName>
    </alternativeName>
</protein>
<gene>
    <name evidence="9" type="primary">dapF</name>
    <name evidence="11" type="ORF">N781_07605</name>
</gene>
<dbReference type="InterPro" id="IPR018510">
    <property type="entry name" value="DAP_epimerase_AS"/>
</dbReference>
<evidence type="ECO:0000256" key="10">
    <source>
        <dbReference type="PROSITE-ProRule" id="PRU10125"/>
    </source>
</evidence>
<accession>A0A0A5GC84</accession>
<dbReference type="PANTHER" id="PTHR31689:SF0">
    <property type="entry name" value="DIAMINOPIMELATE EPIMERASE"/>
    <property type="match status" value="1"/>
</dbReference>
<dbReference type="AlphaFoldDB" id="A0A0A5GC84"/>
<name>A0A0A5GC84_9BACI</name>
<sequence>MEIPYTKMHGLGNSYIYLNLYDIDLSEEELAPLAIKVADVNTGIGADGMILIHPTEEADVGMRIFNKDGSEGKNCGNGLRCVAKYAYENSLVHKETFTIETKAGFVTAEVHVQDGAVSTVTVDMGEPKLQRPEIPMVGEDVKVISEPFETSQGVYDVTAVSMGNPHAVFYVEDIEGAPLYELGPEITDDKRFPEGVNVEFVQVASTTELHFRVWERGSGVTQACGTGACAAAVSSVLNGYCNVGEPITVHLAGGDLIIKWDEENHVWMTGAAETVATGVYYWKQEN</sequence>
<dbReference type="FunFam" id="3.10.310.10:FF:000004">
    <property type="entry name" value="Diaminopimelate epimerase"/>
    <property type="match status" value="1"/>
</dbReference>
<dbReference type="HAMAP" id="MF_00197">
    <property type="entry name" value="DAP_epimerase"/>
    <property type="match status" value="1"/>
</dbReference>
<dbReference type="GO" id="GO:0008837">
    <property type="term" value="F:diaminopimelate epimerase activity"/>
    <property type="evidence" value="ECO:0007669"/>
    <property type="project" value="UniProtKB-UniRule"/>
</dbReference>
<keyword evidence="6 9" id="KW-0457">Lysine biosynthesis</keyword>
<dbReference type="PANTHER" id="PTHR31689">
    <property type="entry name" value="DIAMINOPIMELATE EPIMERASE, CHLOROPLASTIC"/>
    <property type="match status" value="1"/>
</dbReference>
<comment type="caution">
    <text evidence="9">Lacks conserved residue(s) required for the propagation of feature annotation.</text>
</comment>
<dbReference type="RefSeq" id="WP_026801368.1">
    <property type="nucleotide sequence ID" value="NZ_AULI01000016.1"/>
</dbReference>
<dbReference type="Gene3D" id="3.10.310.10">
    <property type="entry name" value="Diaminopimelate Epimerase, Chain A, domain 1"/>
    <property type="match status" value="2"/>
</dbReference>
<dbReference type="GO" id="GO:0005829">
    <property type="term" value="C:cytosol"/>
    <property type="evidence" value="ECO:0007669"/>
    <property type="project" value="TreeGrafter"/>
</dbReference>
<comment type="catalytic activity">
    <reaction evidence="8 9">
        <text>(2S,6S)-2,6-diaminopimelate = meso-2,6-diaminopimelate</text>
        <dbReference type="Rhea" id="RHEA:15393"/>
        <dbReference type="ChEBI" id="CHEBI:57609"/>
        <dbReference type="ChEBI" id="CHEBI:57791"/>
        <dbReference type="EC" id="5.1.1.7"/>
    </reaction>
</comment>
<dbReference type="UniPathway" id="UPA00034">
    <property type="reaction ID" value="UER00025"/>
</dbReference>
<evidence type="ECO:0000256" key="5">
    <source>
        <dbReference type="ARBA" id="ARBA00022605"/>
    </source>
</evidence>
<keyword evidence="7 9" id="KW-0413">Isomerase</keyword>
<keyword evidence="4 9" id="KW-0963">Cytoplasm</keyword>
<dbReference type="eggNOG" id="COG0253">
    <property type="taxonomic scope" value="Bacteria"/>
</dbReference>
<organism evidence="11 12">
    <name type="scientific">Pontibacillus halophilus JSM 076056 = DSM 19796</name>
    <dbReference type="NCBI Taxonomy" id="1385510"/>
    <lineage>
        <taxon>Bacteria</taxon>
        <taxon>Bacillati</taxon>
        <taxon>Bacillota</taxon>
        <taxon>Bacilli</taxon>
        <taxon>Bacillales</taxon>
        <taxon>Bacillaceae</taxon>
        <taxon>Pontibacillus</taxon>
    </lineage>
</organism>
<dbReference type="STRING" id="1385510.GCA_000425205_03145"/>
<comment type="pathway">
    <text evidence="1 9">Amino-acid biosynthesis; L-lysine biosynthesis via DAP pathway; DL-2,6-diaminopimelate from LL-2,6-diaminopimelate: step 1/1.</text>
</comment>
<reference evidence="11 12" key="1">
    <citation type="submission" date="2013-08" db="EMBL/GenBank/DDBJ databases">
        <authorList>
            <person name="Huang J."/>
            <person name="Wang G."/>
        </authorList>
    </citation>
    <scope>NUCLEOTIDE SEQUENCE [LARGE SCALE GENOMIC DNA]</scope>
    <source>
        <strain evidence="11 12">JSM 076056</strain>
    </source>
</reference>
<feature type="binding site" evidence="9">
    <location>
        <position position="164"/>
    </location>
    <ligand>
        <name>substrate</name>
    </ligand>
</feature>
<evidence type="ECO:0000256" key="2">
    <source>
        <dbReference type="ARBA" id="ARBA00010219"/>
    </source>
</evidence>
<dbReference type="PROSITE" id="PS01326">
    <property type="entry name" value="DAP_EPIMERASE"/>
    <property type="match status" value="1"/>
</dbReference>
<comment type="similarity">
    <text evidence="2 9">Belongs to the diaminopimelate epimerase family.</text>
</comment>
<evidence type="ECO:0000256" key="1">
    <source>
        <dbReference type="ARBA" id="ARBA00005196"/>
    </source>
</evidence>
<comment type="function">
    <text evidence="9">Catalyzes the stereoinversion of LL-2,6-diaminopimelate (L,L-DAP) to meso-diaminopimelate (meso-DAP), a precursor of L-lysine and an essential component of the bacterial peptidoglycan.</text>
</comment>
<evidence type="ECO:0000313" key="12">
    <source>
        <dbReference type="Proteomes" id="UP000030528"/>
    </source>
</evidence>
<evidence type="ECO:0000256" key="9">
    <source>
        <dbReference type="HAMAP-Rule" id="MF_00197"/>
    </source>
</evidence>
<feature type="active site" description="Proton acceptor" evidence="9">
    <location>
        <position position="224"/>
    </location>
</feature>